<keyword evidence="2" id="KW-1185">Reference proteome</keyword>
<protein>
    <submittedName>
        <fullName evidence="1">Uncharacterized protein</fullName>
    </submittedName>
</protein>
<accession>A0A2P7RMC7</accession>
<evidence type="ECO:0000313" key="2">
    <source>
        <dbReference type="Proteomes" id="UP000240653"/>
    </source>
</evidence>
<comment type="caution">
    <text evidence="1">The sequence shown here is derived from an EMBL/GenBank/DDBJ whole genome shotgun (WGS) entry which is preliminary data.</text>
</comment>
<reference evidence="1" key="1">
    <citation type="submission" date="2018-03" db="EMBL/GenBank/DDBJ databases">
        <title>The draft genome of Mesorhizobium soli JCM 19897.</title>
        <authorList>
            <person name="Li L."/>
            <person name="Liu L."/>
            <person name="Liang L."/>
            <person name="Wang T."/>
            <person name="Zhang X."/>
        </authorList>
    </citation>
    <scope>NUCLEOTIDE SEQUENCE [LARGE SCALE GENOMIC DNA]</scope>
    <source>
        <strain evidence="1">JCM 19897</strain>
    </source>
</reference>
<proteinExistence type="predicted"/>
<evidence type="ECO:0000313" key="1">
    <source>
        <dbReference type="EMBL" id="PSJ51378.1"/>
    </source>
</evidence>
<name>A0A2P7RMC7_9HYPH</name>
<gene>
    <name evidence="1" type="ORF">C7I85_29540</name>
</gene>
<sequence length="75" mass="7779">MMGMVAGTQFAVSLISRVSSGSYSDARGGKRTVVGGADQGSIIGRQRGLAARFATMKQPASLGDETGYMGEDGYR</sequence>
<dbReference type="EMBL" id="PXYL01000039">
    <property type="protein sequence ID" value="PSJ51378.1"/>
    <property type="molecule type" value="Genomic_DNA"/>
</dbReference>
<dbReference type="AlphaFoldDB" id="A0A2P7RMC7"/>
<organism evidence="1 2">
    <name type="scientific">Pseudaminobacter soli</name>
    <name type="common">ex Li et al. 2025</name>
    <dbReference type="NCBI Taxonomy" id="1295366"/>
    <lineage>
        <taxon>Bacteria</taxon>
        <taxon>Pseudomonadati</taxon>
        <taxon>Pseudomonadota</taxon>
        <taxon>Alphaproteobacteria</taxon>
        <taxon>Hyphomicrobiales</taxon>
        <taxon>Phyllobacteriaceae</taxon>
        <taxon>Pseudaminobacter</taxon>
    </lineage>
</organism>
<dbReference type="Proteomes" id="UP000240653">
    <property type="component" value="Unassembled WGS sequence"/>
</dbReference>